<evidence type="ECO:0000313" key="5">
    <source>
        <dbReference type="Proteomes" id="UP001501337"/>
    </source>
</evidence>
<evidence type="ECO:0000313" key="4">
    <source>
        <dbReference type="EMBL" id="GAA3973133.1"/>
    </source>
</evidence>
<reference evidence="5" key="1">
    <citation type="journal article" date="2019" name="Int. J. Syst. Evol. Microbiol.">
        <title>The Global Catalogue of Microorganisms (GCM) 10K type strain sequencing project: providing services to taxonomists for standard genome sequencing and annotation.</title>
        <authorList>
            <consortium name="The Broad Institute Genomics Platform"/>
            <consortium name="The Broad Institute Genome Sequencing Center for Infectious Disease"/>
            <person name="Wu L."/>
            <person name="Ma J."/>
        </authorList>
    </citation>
    <scope>NUCLEOTIDE SEQUENCE [LARGE SCALE GENOMIC DNA]</scope>
    <source>
        <strain evidence="5">JCM 17555</strain>
    </source>
</reference>
<dbReference type="Proteomes" id="UP001501337">
    <property type="component" value="Unassembled WGS sequence"/>
</dbReference>
<dbReference type="InterPro" id="IPR045254">
    <property type="entry name" value="Nit1/2_C-N_Hydrolase"/>
</dbReference>
<accession>A0ABP7PXK7</accession>
<protein>
    <submittedName>
        <fullName evidence="4">Carbon-nitrogen hydrolase family protein</fullName>
    </submittedName>
</protein>
<dbReference type="PANTHER" id="PTHR23088:SF27">
    <property type="entry name" value="DEAMINATED GLUTATHIONE AMIDASE"/>
    <property type="match status" value="1"/>
</dbReference>
<dbReference type="EMBL" id="BAABBO010000016">
    <property type="protein sequence ID" value="GAA3973133.1"/>
    <property type="molecule type" value="Genomic_DNA"/>
</dbReference>
<dbReference type="InterPro" id="IPR036526">
    <property type="entry name" value="C-N_Hydrolase_sf"/>
</dbReference>
<dbReference type="Gene3D" id="3.60.110.10">
    <property type="entry name" value="Carbon-nitrogen hydrolase"/>
    <property type="match status" value="1"/>
</dbReference>
<dbReference type="RefSeq" id="WP_344808415.1">
    <property type="nucleotide sequence ID" value="NZ_BAABBO010000016.1"/>
</dbReference>
<gene>
    <name evidence="4" type="ORF">GCM10022278_32960</name>
</gene>
<dbReference type="SUPFAM" id="SSF56317">
    <property type="entry name" value="Carbon-nitrogen hydrolase"/>
    <property type="match status" value="1"/>
</dbReference>
<keyword evidence="2 4" id="KW-0378">Hydrolase</keyword>
<sequence length="285" mass="31306">MTDDNSGSDSTCVAAVVQMVSGQDISANLAAAESQVRAAASQGARLIVLPENFLVFDSEAAISLAQSEARNGEQIRKRLADLSRAEGIYLVAGSLPVAKTTLHQPEDDRRALSASLVYGPEGGLLAEYHKMHLFDVEVSGDSQRYMESDYFREGEAPQTVELPWGLLGLSICYDLRFPELYRAYARSGCTMLTVPSAFTAKTGEAHWDVLLRARAIENQCFVFAPNQGGQHENGRHTFGHSQIVDPWGRVLAMVESGPGIAIAELDFKELAQIRRRMPVEQHRRL</sequence>
<dbReference type="InterPro" id="IPR001110">
    <property type="entry name" value="UPF0012_CS"/>
</dbReference>
<dbReference type="PROSITE" id="PS01227">
    <property type="entry name" value="UPF0012"/>
    <property type="match status" value="1"/>
</dbReference>
<evidence type="ECO:0000259" key="3">
    <source>
        <dbReference type="PROSITE" id="PS50263"/>
    </source>
</evidence>
<feature type="domain" description="CN hydrolase" evidence="3">
    <location>
        <begin position="12"/>
        <end position="267"/>
    </location>
</feature>
<dbReference type="PROSITE" id="PS50263">
    <property type="entry name" value="CN_HYDROLASE"/>
    <property type="match status" value="1"/>
</dbReference>
<evidence type="ECO:0000256" key="2">
    <source>
        <dbReference type="ARBA" id="ARBA00022801"/>
    </source>
</evidence>
<name>A0ABP7PXK7_9GAMM</name>
<dbReference type="PANTHER" id="PTHR23088">
    <property type="entry name" value="NITRILASE-RELATED"/>
    <property type="match status" value="1"/>
</dbReference>
<organism evidence="4 5">
    <name type="scientific">Allohahella marinimesophila</name>
    <dbReference type="NCBI Taxonomy" id="1054972"/>
    <lineage>
        <taxon>Bacteria</taxon>
        <taxon>Pseudomonadati</taxon>
        <taxon>Pseudomonadota</taxon>
        <taxon>Gammaproteobacteria</taxon>
        <taxon>Oceanospirillales</taxon>
        <taxon>Hahellaceae</taxon>
        <taxon>Allohahella</taxon>
    </lineage>
</organism>
<dbReference type="GO" id="GO:0016787">
    <property type="term" value="F:hydrolase activity"/>
    <property type="evidence" value="ECO:0007669"/>
    <property type="project" value="UniProtKB-KW"/>
</dbReference>
<keyword evidence="5" id="KW-1185">Reference proteome</keyword>
<dbReference type="InterPro" id="IPR003010">
    <property type="entry name" value="C-N_Hydrolase"/>
</dbReference>
<comment type="caution">
    <text evidence="4">The sequence shown here is derived from an EMBL/GenBank/DDBJ whole genome shotgun (WGS) entry which is preliminary data.</text>
</comment>
<dbReference type="Pfam" id="PF00795">
    <property type="entry name" value="CN_hydrolase"/>
    <property type="match status" value="1"/>
</dbReference>
<dbReference type="CDD" id="cd07572">
    <property type="entry name" value="nit"/>
    <property type="match status" value="1"/>
</dbReference>
<proteinExistence type="inferred from homology"/>
<comment type="similarity">
    <text evidence="1">Belongs to the carbon-nitrogen hydrolase superfamily. NIT1/NIT2 family.</text>
</comment>
<evidence type="ECO:0000256" key="1">
    <source>
        <dbReference type="ARBA" id="ARBA00010613"/>
    </source>
</evidence>